<gene>
    <name evidence="1" type="ORF">JYP50_05375</name>
</gene>
<protein>
    <submittedName>
        <fullName evidence="1">CPXCG motif-containing cysteine-rich protein</fullName>
    </submittedName>
</protein>
<dbReference type="Proteomes" id="UP000664303">
    <property type="component" value="Unassembled WGS sequence"/>
</dbReference>
<dbReference type="AlphaFoldDB" id="A0A939ILI7"/>
<sequence length="68" mass="7284">MTGLDEQAFSCPYCGERITVLIDTSLASQAYIEDCQVCCSPILLHIATTPAGEVAVRAYREDEAPGSC</sequence>
<evidence type="ECO:0000313" key="1">
    <source>
        <dbReference type="EMBL" id="MBN7796007.1"/>
    </source>
</evidence>
<keyword evidence="2" id="KW-1185">Reference proteome</keyword>
<dbReference type="InterPro" id="IPR017143">
    <property type="entry name" value="UCP037225"/>
</dbReference>
<dbReference type="InterPro" id="IPR025990">
    <property type="entry name" value="zinc_ribbon_bacterial"/>
</dbReference>
<reference evidence="1" key="1">
    <citation type="submission" date="2021-02" db="EMBL/GenBank/DDBJ databases">
        <title>PHA producing bacteria isolated from coastal sediment in Guangdong, Shenzhen.</title>
        <authorList>
            <person name="Zheng W."/>
            <person name="Yu S."/>
            <person name="Huang Y."/>
        </authorList>
    </citation>
    <scope>NUCLEOTIDE SEQUENCE</scope>
    <source>
        <strain evidence="1">TN14-10</strain>
    </source>
</reference>
<proteinExistence type="predicted"/>
<organism evidence="1 2">
    <name type="scientific">Parahaliea mediterranea</name>
    <dbReference type="NCBI Taxonomy" id="651086"/>
    <lineage>
        <taxon>Bacteria</taxon>
        <taxon>Pseudomonadati</taxon>
        <taxon>Pseudomonadota</taxon>
        <taxon>Gammaproteobacteria</taxon>
        <taxon>Cellvibrionales</taxon>
        <taxon>Halieaceae</taxon>
        <taxon>Parahaliea</taxon>
    </lineage>
</organism>
<dbReference type="EMBL" id="JAFKCZ010000004">
    <property type="protein sequence ID" value="MBN7796007.1"/>
    <property type="molecule type" value="Genomic_DNA"/>
</dbReference>
<comment type="caution">
    <text evidence="1">The sequence shown here is derived from an EMBL/GenBank/DDBJ whole genome shotgun (WGS) entry which is preliminary data.</text>
</comment>
<accession>A0A939ILI7</accession>
<name>A0A939ILI7_9GAMM</name>
<evidence type="ECO:0000313" key="2">
    <source>
        <dbReference type="Proteomes" id="UP000664303"/>
    </source>
</evidence>
<dbReference type="PIRSF" id="PIRSF037225">
    <property type="entry name" value="UCP037225"/>
    <property type="match status" value="1"/>
</dbReference>
<dbReference type="Pfam" id="PF14255">
    <property type="entry name" value="Zn_ribbon_21"/>
    <property type="match status" value="1"/>
</dbReference>